<dbReference type="PROSITE" id="PS50057">
    <property type="entry name" value="FERM_3"/>
    <property type="match status" value="1"/>
</dbReference>
<dbReference type="InterPro" id="IPR011993">
    <property type="entry name" value="PH-like_dom_sf"/>
</dbReference>
<dbReference type="Gene3D" id="1.20.80.10">
    <property type="match status" value="1"/>
</dbReference>
<dbReference type="Proteomes" id="UP001460270">
    <property type="component" value="Unassembled WGS sequence"/>
</dbReference>
<dbReference type="FunFam" id="1.20.80.10:FF:000003">
    <property type="entry name" value="Tyrosine-protein phosphatase non-receptor type 4"/>
    <property type="match status" value="1"/>
</dbReference>
<dbReference type="SUPFAM" id="SSF47031">
    <property type="entry name" value="Second domain of FERM"/>
    <property type="match status" value="1"/>
</dbReference>
<dbReference type="AlphaFoldDB" id="A0AAW0PRV9"/>
<dbReference type="PRINTS" id="PR00935">
    <property type="entry name" value="BAND41"/>
</dbReference>
<accession>A0AAW0PRV9</accession>
<evidence type="ECO:0000256" key="1">
    <source>
        <dbReference type="SAM" id="MobiDB-lite"/>
    </source>
</evidence>
<dbReference type="GO" id="GO:0031032">
    <property type="term" value="P:actomyosin structure organization"/>
    <property type="evidence" value="ECO:0007669"/>
    <property type="project" value="TreeGrafter"/>
</dbReference>
<protein>
    <recommendedName>
        <fullName evidence="2">FERM domain-containing protein</fullName>
    </recommendedName>
</protein>
<dbReference type="InterPro" id="IPR019749">
    <property type="entry name" value="Band_41_domain"/>
</dbReference>
<dbReference type="InterPro" id="IPR019747">
    <property type="entry name" value="FERM_CS"/>
</dbReference>
<feature type="region of interest" description="Disordered" evidence="1">
    <location>
        <begin position="1"/>
        <end position="181"/>
    </location>
</feature>
<dbReference type="Pfam" id="PF00373">
    <property type="entry name" value="FERM_M"/>
    <property type="match status" value="1"/>
</dbReference>
<dbReference type="InterPro" id="IPR035963">
    <property type="entry name" value="FERM_2"/>
</dbReference>
<name>A0AAW0PRV9_9GOBI</name>
<dbReference type="PROSITE" id="PS00661">
    <property type="entry name" value="FERM_2"/>
    <property type="match status" value="1"/>
</dbReference>
<keyword evidence="4" id="KW-1185">Reference proteome</keyword>
<dbReference type="SUPFAM" id="SSF50729">
    <property type="entry name" value="PH domain-like"/>
    <property type="match status" value="1"/>
</dbReference>
<dbReference type="InterPro" id="IPR000299">
    <property type="entry name" value="FERM_domain"/>
</dbReference>
<evidence type="ECO:0000259" key="2">
    <source>
        <dbReference type="PROSITE" id="PS50057"/>
    </source>
</evidence>
<dbReference type="Gene3D" id="2.30.29.30">
    <property type="entry name" value="Pleckstrin-homology domain (PH domain)/Phosphotyrosine-binding domain (PTB)"/>
    <property type="match status" value="1"/>
</dbReference>
<dbReference type="InterPro" id="IPR014352">
    <property type="entry name" value="FERM/acyl-CoA-bd_prot_sf"/>
</dbReference>
<dbReference type="PANTHER" id="PTHR23280">
    <property type="entry name" value="4.1 G PROTEIN"/>
    <property type="match status" value="1"/>
</dbReference>
<sequence length="393" mass="46144">MTMLESRGERRGKREREDEGEEREREKGGDDREERDVRWERGRKREEEREGKRKEEERQRDDVDEKELGERDGERETDEKRERGSREGRERVGERRGERREMKERERRVERGERRRKRDKRGVGGEREKREERLEGREMGVGNMGRCSCSGRGGAPRDFSSHYGADREGRSNLASAGGGRFASQPQLQGQVLCERAQQTAGGIPRYQYFLQIKQDIQTGRLPCPHNTAALLASYAVQSELGDYNEEEHPVAEYLSEFSFIPNPPQDFHREVCKHHQQHSGLSPAQAEFQYLNTARSLELYGVELHWARDQSQTEILLGVQSGGILVYKNRVRINYFPWLKIVKISFKCKQFFIQLRREVLLRDRGHVEADGRGDERRLKSLEAWLRRITLHPR</sequence>
<dbReference type="SMART" id="SM00295">
    <property type="entry name" value="B41"/>
    <property type="match status" value="1"/>
</dbReference>
<dbReference type="Pfam" id="PF09380">
    <property type="entry name" value="FERM_C"/>
    <property type="match status" value="1"/>
</dbReference>
<gene>
    <name evidence="3" type="ORF">WMY93_001827</name>
</gene>
<feature type="compositionally biased region" description="Basic and acidic residues" evidence="1">
    <location>
        <begin position="121"/>
        <end position="138"/>
    </location>
</feature>
<evidence type="ECO:0000313" key="3">
    <source>
        <dbReference type="EMBL" id="KAK7938501.1"/>
    </source>
</evidence>
<organism evidence="3 4">
    <name type="scientific">Mugilogobius chulae</name>
    <name type="common">yellowstripe goby</name>
    <dbReference type="NCBI Taxonomy" id="88201"/>
    <lineage>
        <taxon>Eukaryota</taxon>
        <taxon>Metazoa</taxon>
        <taxon>Chordata</taxon>
        <taxon>Craniata</taxon>
        <taxon>Vertebrata</taxon>
        <taxon>Euteleostomi</taxon>
        <taxon>Actinopterygii</taxon>
        <taxon>Neopterygii</taxon>
        <taxon>Teleostei</taxon>
        <taxon>Neoteleostei</taxon>
        <taxon>Acanthomorphata</taxon>
        <taxon>Gobiaria</taxon>
        <taxon>Gobiiformes</taxon>
        <taxon>Gobioidei</taxon>
        <taxon>Gobiidae</taxon>
        <taxon>Gobionellinae</taxon>
        <taxon>Mugilogobius</taxon>
    </lineage>
</organism>
<comment type="caution">
    <text evidence="3">The sequence shown here is derived from an EMBL/GenBank/DDBJ whole genome shotgun (WGS) entry which is preliminary data.</text>
</comment>
<dbReference type="InterPro" id="IPR019748">
    <property type="entry name" value="FERM_central"/>
</dbReference>
<feature type="compositionally biased region" description="Basic and acidic residues" evidence="1">
    <location>
        <begin position="1"/>
        <end position="113"/>
    </location>
</feature>
<dbReference type="EMBL" id="JBBPFD010000002">
    <property type="protein sequence ID" value="KAK7938501.1"/>
    <property type="molecule type" value="Genomic_DNA"/>
</dbReference>
<reference evidence="4" key="1">
    <citation type="submission" date="2024-04" db="EMBL/GenBank/DDBJ databases">
        <title>Salinicola lusitanus LLJ914,a marine bacterium isolated from the Okinawa Trough.</title>
        <authorList>
            <person name="Li J."/>
        </authorList>
    </citation>
    <scope>NUCLEOTIDE SEQUENCE [LARGE SCALE GENOMIC DNA]</scope>
</reference>
<dbReference type="PANTHER" id="PTHR23280:SF27">
    <property type="entry name" value="TYROSINE-PROTEIN PHOSPHATASE NON-RECEPTOR TYPE"/>
    <property type="match status" value="1"/>
</dbReference>
<dbReference type="CDD" id="cd14473">
    <property type="entry name" value="FERM_B-lobe"/>
    <property type="match status" value="1"/>
</dbReference>
<dbReference type="InterPro" id="IPR018980">
    <property type="entry name" value="FERM_PH-like_C"/>
</dbReference>
<dbReference type="SMART" id="SM01196">
    <property type="entry name" value="FERM_C"/>
    <property type="match status" value="1"/>
</dbReference>
<dbReference type="GO" id="GO:0005856">
    <property type="term" value="C:cytoskeleton"/>
    <property type="evidence" value="ECO:0007669"/>
    <property type="project" value="TreeGrafter"/>
</dbReference>
<proteinExistence type="predicted"/>
<feature type="domain" description="FERM" evidence="2">
    <location>
        <begin position="105"/>
        <end position="393"/>
    </location>
</feature>
<evidence type="ECO:0000313" key="4">
    <source>
        <dbReference type="Proteomes" id="UP001460270"/>
    </source>
</evidence>